<gene>
    <name evidence="1" type="ORF">OV079_09885</name>
</gene>
<evidence type="ECO:0000313" key="1">
    <source>
        <dbReference type="EMBL" id="MCY1005872.1"/>
    </source>
</evidence>
<comment type="caution">
    <text evidence="1">The sequence shown here is derived from an EMBL/GenBank/DDBJ whole genome shotgun (WGS) entry which is preliminary data.</text>
</comment>
<evidence type="ECO:0000313" key="2">
    <source>
        <dbReference type="Proteomes" id="UP001150924"/>
    </source>
</evidence>
<organism evidence="1 2">
    <name type="scientific">Nannocystis pusilla</name>
    <dbReference type="NCBI Taxonomy" id="889268"/>
    <lineage>
        <taxon>Bacteria</taxon>
        <taxon>Pseudomonadati</taxon>
        <taxon>Myxococcota</taxon>
        <taxon>Polyangia</taxon>
        <taxon>Nannocystales</taxon>
        <taxon>Nannocystaceae</taxon>
        <taxon>Nannocystis</taxon>
    </lineage>
</organism>
<accession>A0A9X3EKT1</accession>
<keyword evidence="2" id="KW-1185">Reference proteome</keyword>
<reference evidence="1" key="1">
    <citation type="submission" date="2022-11" db="EMBL/GenBank/DDBJ databases">
        <title>Minimal conservation of predation-associated metabolite biosynthetic gene clusters underscores biosynthetic potential of Myxococcota including descriptions for ten novel species: Archangium lansinium sp. nov., Myxococcus landrumus sp. nov., Nannocystis bai.</title>
        <authorList>
            <person name="Ahearne A."/>
            <person name="Stevens C."/>
            <person name="Phillips K."/>
        </authorList>
    </citation>
    <scope>NUCLEOTIDE SEQUENCE</scope>
    <source>
        <strain evidence="1">Na p29</strain>
    </source>
</reference>
<dbReference type="EMBL" id="JAPNKE010000002">
    <property type="protein sequence ID" value="MCY1005872.1"/>
    <property type="molecule type" value="Genomic_DNA"/>
</dbReference>
<proteinExistence type="predicted"/>
<name>A0A9X3EKT1_9BACT</name>
<protein>
    <submittedName>
        <fullName evidence="1">Uncharacterized protein</fullName>
    </submittedName>
</protein>
<dbReference type="RefSeq" id="WP_267767751.1">
    <property type="nucleotide sequence ID" value="NZ_JAPNKE010000002.1"/>
</dbReference>
<sequence>MDFVLPERPIRMRLLAGRGHYEAVIPALRSARTSVWIATAS</sequence>
<dbReference type="AlphaFoldDB" id="A0A9X3EKT1"/>
<dbReference type="Proteomes" id="UP001150924">
    <property type="component" value="Unassembled WGS sequence"/>
</dbReference>